<dbReference type="AlphaFoldDB" id="A0AAU7Q7B1"/>
<organism evidence="1">
    <name type="scientific">Acerihabitans sp. KWT182</name>
    <dbReference type="NCBI Taxonomy" id="3157919"/>
    <lineage>
        <taxon>Bacteria</taxon>
        <taxon>Pseudomonadati</taxon>
        <taxon>Pseudomonadota</taxon>
        <taxon>Gammaproteobacteria</taxon>
        <taxon>Enterobacterales</taxon>
        <taxon>Pectobacteriaceae</taxon>
        <taxon>Acerihabitans</taxon>
    </lineage>
</organism>
<gene>
    <name evidence="1" type="ORF">ABK905_14770</name>
</gene>
<dbReference type="EMBL" id="CP157947">
    <property type="protein sequence ID" value="XBS68116.1"/>
    <property type="molecule type" value="Genomic_DNA"/>
</dbReference>
<evidence type="ECO:0008006" key="2">
    <source>
        <dbReference type="Google" id="ProtNLM"/>
    </source>
</evidence>
<proteinExistence type="predicted"/>
<reference evidence="1" key="1">
    <citation type="submission" date="2024-06" db="EMBL/GenBank/DDBJ databases">
        <authorList>
            <person name="Coelho C."/>
            <person name="Bento M."/>
            <person name="Garcia E."/>
            <person name="Camelo A."/>
            <person name="Brandao I."/>
            <person name="Espirito Santo C."/>
            <person name="Trovao J."/>
            <person name="Verissimo A."/>
            <person name="Costa J."/>
            <person name="Tiago I."/>
        </authorList>
    </citation>
    <scope>NUCLEOTIDE SEQUENCE</scope>
    <source>
        <strain evidence="1">KWT182</strain>
    </source>
</reference>
<protein>
    <recommendedName>
        <fullName evidence="2">TIGR02646 family protein</fullName>
    </recommendedName>
</protein>
<name>A0AAU7Q7B1_9GAMM</name>
<evidence type="ECO:0000313" key="1">
    <source>
        <dbReference type="EMBL" id="XBS68116.1"/>
    </source>
</evidence>
<sequence length="177" mass="19722">MGELSGNCAKEQFFICAYCCNRITGRRSDSVNEHVEARALVPARSLDYTNIVASCKTRGQCDCAHQSKDLPLTPFMDECETELKFKISGRVSGITERAKEAIQVLNLGENERSNKALIEKRKQLSDNLLWTHGLDPNEGLEDDALLQDLIDELLTPKEGKLEPFAPVVVSILKGWIS</sequence>
<accession>A0AAU7Q7B1</accession>